<dbReference type="EMBL" id="MKJU01000028">
    <property type="protein sequence ID" value="OHU89635.1"/>
    <property type="molecule type" value="Genomic_DNA"/>
</dbReference>
<protein>
    <submittedName>
        <fullName evidence="1">Uncharacterized protein</fullName>
    </submittedName>
</protein>
<dbReference type="STRING" id="1859457.BET10_16040"/>
<name>A0A1S1MSC4_9GAMM</name>
<dbReference type="InterPro" id="IPR003719">
    <property type="entry name" value="Phenazine_PhzF-like"/>
</dbReference>
<dbReference type="Gene3D" id="3.10.310.10">
    <property type="entry name" value="Diaminopimelate Epimerase, Chain A, domain 1"/>
    <property type="match status" value="1"/>
</dbReference>
<dbReference type="Proteomes" id="UP000179786">
    <property type="component" value="Unassembled WGS sequence"/>
</dbReference>
<dbReference type="PANTHER" id="PTHR13774">
    <property type="entry name" value="PHENAZINE BIOSYNTHESIS PROTEIN"/>
    <property type="match status" value="1"/>
</dbReference>
<dbReference type="SUPFAM" id="SSF54506">
    <property type="entry name" value="Diaminopimelate epimerase-like"/>
    <property type="match status" value="1"/>
</dbReference>
<dbReference type="GO" id="GO:0005737">
    <property type="term" value="C:cytoplasm"/>
    <property type="evidence" value="ECO:0007669"/>
    <property type="project" value="TreeGrafter"/>
</dbReference>
<organism evidence="1 2">
    <name type="scientific">Pseudoalteromonas amylolytica</name>
    <dbReference type="NCBI Taxonomy" id="1859457"/>
    <lineage>
        <taxon>Bacteria</taxon>
        <taxon>Pseudomonadati</taxon>
        <taxon>Pseudomonadota</taxon>
        <taxon>Gammaproteobacteria</taxon>
        <taxon>Alteromonadales</taxon>
        <taxon>Pseudoalteromonadaceae</taxon>
        <taxon>Pseudoalteromonas</taxon>
    </lineage>
</organism>
<gene>
    <name evidence="1" type="ORF">BET10_16040</name>
</gene>
<dbReference type="AlphaFoldDB" id="A0A1S1MSC4"/>
<keyword evidence="2" id="KW-1185">Reference proteome</keyword>
<proteinExistence type="predicted"/>
<evidence type="ECO:0000313" key="2">
    <source>
        <dbReference type="Proteomes" id="UP000179786"/>
    </source>
</evidence>
<dbReference type="Pfam" id="PF02567">
    <property type="entry name" value="PhzC-PhzF"/>
    <property type="match status" value="1"/>
</dbReference>
<accession>A0A1S1MSC4</accession>
<dbReference type="OrthoDB" id="9788221at2"/>
<dbReference type="RefSeq" id="WP_070986263.1">
    <property type="nucleotide sequence ID" value="NZ_MKJU01000028.1"/>
</dbReference>
<comment type="caution">
    <text evidence="1">The sequence shown here is derived from an EMBL/GenBank/DDBJ whole genome shotgun (WGS) entry which is preliminary data.</text>
</comment>
<reference evidence="1 2" key="1">
    <citation type="submission" date="2016-09" db="EMBL/GenBank/DDBJ databases">
        <title>Pseudoalteromonas amylolytica sp. nov., isolated from the surface seawater.</title>
        <authorList>
            <person name="Wu Y.-H."/>
            <person name="Cheng H."/>
            <person name="Jin X.-B."/>
            <person name="Wang C.-S."/>
            <person name="Xu X.-W."/>
        </authorList>
    </citation>
    <scope>NUCLEOTIDE SEQUENCE [LARGE SCALE GENOMIC DNA]</scope>
    <source>
        <strain evidence="1 2">JW1</strain>
    </source>
</reference>
<evidence type="ECO:0000313" key="1">
    <source>
        <dbReference type="EMBL" id="OHU89635.1"/>
    </source>
</evidence>
<dbReference type="GO" id="GO:0016853">
    <property type="term" value="F:isomerase activity"/>
    <property type="evidence" value="ECO:0007669"/>
    <property type="project" value="TreeGrafter"/>
</dbReference>
<sequence>MSDKQASLRYFTPLKEVNSCGQGTLAAASVAFKCGLNQTADWVELQTTNGLIRCYQQSNEQGDYYAFAAKQPTRLLLHLDEERLLALSPDWQKLREVQQQHNVTALFAFSWLPSHKAHVKDRMFSPQMGINEDPVNGNSVIAFSRVLIHLCQSGGQSLPDEIYAYQGFSFDRRGTVRVTLSTHKMPENSVRLAGQVVQLYQFHMELK</sequence>